<protein>
    <submittedName>
        <fullName evidence="2">Uncharacterized protein</fullName>
    </submittedName>
</protein>
<gene>
    <name evidence="2" type="ORF">C2845_PM13G03480</name>
</gene>
<reference evidence="3" key="1">
    <citation type="journal article" date="2019" name="Nat. Commun.">
        <title>The genome of broomcorn millet.</title>
        <authorList>
            <person name="Zou C."/>
            <person name="Miki D."/>
            <person name="Li D."/>
            <person name="Tang Q."/>
            <person name="Xiao L."/>
            <person name="Rajput S."/>
            <person name="Deng P."/>
            <person name="Jia W."/>
            <person name="Huang R."/>
            <person name="Zhang M."/>
            <person name="Sun Y."/>
            <person name="Hu J."/>
            <person name="Fu X."/>
            <person name="Schnable P.S."/>
            <person name="Li F."/>
            <person name="Zhang H."/>
            <person name="Feng B."/>
            <person name="Zhu X."/>
            <person name="Liu R."/>
            <person name="Schnable J.C."/>
            <person name="Zhu J.-K."/>
            <person name="Zhang H."/>
        </authorList>
    </citation>
    <scope>NUCLEOTIDE SEQUENCE [LARGE SCALE GENOMIC DNA]</scope>
</reference>
<evidence type="ECO:0000313" key="3">
    <source>
        <dbReference type="Proteomes" id="UP000275267"/>
    </source>
</evidence>
<dbReference type="STRING" id="4540.A0A3L6RG44"/>
<name>A0A3L6RG44_PANMI</name>
<sequence length="227" mass="24589">MSSSVPPPLLSGAAGGAKPSRSASAVVAKKAQGFQVFRIDGYSVTTTLPGGERITSEAFEGRLRLHRALPPRLRLAGSHKKERVRAAYKFSLLDPAGTAAYELPKETAIFTAAAHVYGAQREEEPGDPGRGYACFITKDELRKRGESLLREDSLAIRCDVGVAEVGTLDVAPERRRSARPMRPAGGYCGGGGYGSPDKMYGEHEGWRSQPPPTDDREYIRRCLTAQR</sequence>
<dbReference type="Proteomes" id="UP000275267">
    <property type="component" value="Unassembled WGS sequence"/>
</dbReference>
<feature type="region of interest" description="Disordered" evidence="1">
    <location>
        <begin position="1"/>
        <end position="22"/>
    </location>
</feature>
<evidence type="ECO:0000256" key="1">
    <source>
        <dbReference type="SAM" id="MobiDB-lite"/>
    </source>
</evidence>
<evidence type="ECO:0000313" key="2">
    <source>
        <dbReference type="EMBL" id="RLN03444.1"/>
    </source>
</evidence>
<dbReference type="EMBL" id="PQIB02000008">
    <property type="protein sequence ID" value="RLN03444.1"/>
    <property type="molecule type" value="Genomic_DNA"/>
</dbReference>
<organism evidence="2 3">
    <name type="scientific">Panicum miliaceum</name>
    <name type="common">Proso millet</name>
    <name type="synonym">Broomcorn millet</name>
    <dbReference type="NCBI Taxonomy" id="4540"/>
    <lineage>
        <taxon>Eukaryota</taxon>
        <taxon>Viridiplantae</taxon>
        <taxon>Streptophyta</taxon>
        <taxon>Embryophyta</taxon>
        <taxon>Tracheophyta</taxon>
        <taxon>Spermatophyta</taxon>
        <taxon>Magnoliopsida</taxon>
        <taxon>Liliopsida</taxon>
        <taxon>Poales</taxon>
        <taxon>Poaceae</taxon>
        <taxon>PACMAD clade</taxon>
        <taxon>Panicoideae</taxon>
        <taxon>Panicodae</taxon>
        <taxon>Paniceae</taxon>
        <taxon>Panicinae</taxon>
        <taxon>Panicum</taxon>
        <taxon>Panicum sect. Panicum</taxon>
    </lineage>
</organism>
<proteinExistence type="predicted"/>
<dbReference type="OrthoDB" id="691578at2759"/>
<accession>A0A3L6RG44</accession>
<dbReference type="CDD" id="cd00121">
    <property type="entry name" value="MATH"/>
    <property type="match status" value="1"/>
</dbReference>
<comment type="caution">
    <text evidence="2">The sequence shown here is derived from an EMBL/GenBank/DDBJ whole genome shotgun (WGS) entry which is preliminary data.</text>
</comment>
<keyword evidence="3" id="KW-1185">Reference proteome</keyword>
<dbReference type="InterPro" id="IPR008974">
    <property type="entry name" value="TRAF-like"/>
</dbReference>
<dbReference type="AlphaFoldDB" id="A0A3L6RG44"/>
<dbReference type="InterPro" id="IPR002083">
    <property type="entry name" value="MATH/TRAF_dom"/>
</dbReference>
<dbReference type="Gene3D" id="2.60.210.10">
    <property type="entry name" value="Apoptosis, Tumor Necrosis Factor Receptor Associated Protein 2, Chain A"/>
    <property type="match status" value="1"/>
</dbReference>
<dbReference type="SUPFAM" id="SSF49599">
    <property type="entry name" value="TRAF domain-like"/>
    <property type="match status" value="1"/>
</dbReference>